<keyword evidence="3" id="KW-0732">Signal</keyword>
<keyword evidence="2" id="KW-0812">Transmembrane</keyword>
<keyword evidence="5" id="KW-1185">Reference proteome</keyword>
<evidence type="ECO:0000256" key="1">
    <source>
        <dbReference type="SAM" id="MobiDB-lite"/>
    </source>
</evidence>
<dbReference type="Proteomes" id="UP001221142">
    <property type="component" value="Unassembled WGS sequence"/>
</dbReference>
<proteinExistence type="predicted"/>
<evidence type="ECO:0008006" key="6">
    <source>
        <dbReference type="Google" id="ProtNLM"/>
    </source>
</evidence>
<feature type="region of interest" description="Disordered" evidence="1">
    <location>
        <begin position="143"/>
        <end position="180"/>
    </location>
</feature>
<evidence type="ECO:0000256" key="2">
    <source>
        <dbReference type="SAM" id="Phobius"/>
    </source>
</evidence>
<evidence type="ECO:0000313" key="5">
    <source>
        <dbReference type="Proteomes" id="UP001221142"/>
    </source>
</evidence>
<evidence type="ECO:0000313" key="4">
    <source>
        <dbReference type="EMBL" id="KAJ7628549.1"/>
    </source>
</evidence>
<feature type="compositionally biased region" description="Polar residues" evidence="1">
    <location>
        <begin position="230"/>
        <end position="246"/>
    </location>
</feature>
<evidence type="ECO:0000256" key="3">
    <source>
        <dbReference type="SAM" id="SignalP"/>
    </source>
</evidence>
<feature type="chain" id="PRO_5041991551" description="Mid2 domain-containing protein" evidence="3">
    <location>
        <begin position="23"/>
        <end position="351"/>
    </location>
</feature>
<feature type="transmembrane region" description="Helical" evidence="2">
    <location>
        <begin position="186"/>
        <end position="208"/>
    </location>
</feature>
<organism evidence="4 5">
    <name type="scientific">Roridomyces roridus</name>
    <dbReference type="NCBI Taxonomy" id="1738132"/>
    <lineage>
        <taxon>Eukaryota</taxon>
        <taxon>Fungi</taxon>
        <taxon>Dikarya</taxon>
        <taxon>Basidiomycota</taxon>
        <taxon>Agaricomycotina</taxon>
        <taxon>Agaricomycetes</taxon>
        <taxon>Agaricomycetidae</taxon>
        <taxon>Agaricales</taxon>
        <taxon>Marasmiineae</taxon>
        <taxon>Mycenaceae</taxon>
        <taxon>Roridomyces</taxon>
    </lineage>
</organism>
<comment type="caution">
    <text evidence="4">The sequence shown here is derived from an EMBL/GenBank/DDBJ whole genome shotgun (WGS) entry which is preliminary data.</text>
</comment>
<keyword evidence="2" id="KW-0472">Membrane</keyword>
<name>A0AAD7BR67_9AGAR</name>
<dbReference type="AlphaFoldDB" id="A0AAD7BR67"/>
<protein>
    <recommendedName>
        <fullName evidence="6">Mid2 domain-containing protein</fullName>
    </recommendedName>
</protein>
<feature type="compositionally biased region" description="Polar residues" evidence="1">
    <location>
        <begin position="309"/>
        <end position="333"/>
    </location>
</feature>
<sequence length="351" mass="37049">MVNVLCRRATFLALFLPVSSLAAFIVDDFELPALTCEPYLLQWQGGSPPWSLVILDANDSAVLENLGILQVTGFIWNVDLAAGTSVIVQVQDSSGAAASSSPLTIQSGFTNCALSTVAAQTSTSSFFSLTSTVTATFVPVLTPSSTSSSSTLIGPSSSVQTSTPSSSQSAVPDTGATNSSSTSRTVAIALGILFPGLLLVGIFLSLLLRRRRRRTPSAGAGASDRPDTPNWFTSQPAYRSIQQPRVSESESYDLQSSGSYAYRYPHTRQPSQSTAPAPASRRHRSLAPSDSISRVQATPPVLPYPDFGSDSSESAYSQLSRSLNVRVTTPTSASRERVAAFRSPVSSAPQL</sequence>
<feature type="region of interest" description="Disordered" evidence="1">
    <location>
        <begin position="215"/>
        <end position="351"/>
    </location>
</feature>
<feature type="signal peptide" evidence="3">
    <location>
        <begin position="1"/>
        <end position="22"/>
    </location>
</feature>
<gene>
    <name evidence="4" type="ORF">FB45DRAFT_918593</name>
</gene>
<accession>A0AAD7BR67</accession>
<dbReference type="EMBL" id="JARKIF010000010">
    <property type="protein sequence ID" value="KAJ7628549.1"/>
    <property type="molecule type" value="Genomic_DNA"/>
</dbReference>
<reference evidence="4" key="1">
    <citation type="submission" date="2023-03" db="EMBL/GenBank/DDBJ databases">
        <title>Massive genome expansion in bonnet fungi (Mycena s.s.) driven by repeated elements and novel gene families across ecological guilds.</title>
        <authorList>
            <consortium name="Lawrence Berkeley National Laboratory"/>
            <person name="Harder C.B."/>
            <person name="Miyauchi S."/>
            <person name="Viragh M."/>
            <person name="Kuo A."/>
            <person name="Thoen E."/>
            <person name="Andreopoulos B."/>
            <person name="Lu D."/>
            <person name="Skrede I."/>
            <person name="Drula E."/>
            <person name="Henrissat B."/>
            <person name="Morin E."/>
            <person name="Kohler A."/>
            <person name="Barry K."/>
            <person name="LaButti K."/>
            <person name="Morin E."/>
            <person name="Salamov A."/>
            <person name="Lipzen A."/>
            <person name="Mereny Z."/>
            <person name="Hegedus B."/>
            <person name="Baldrian P."/>
            <person name="Stursova M."/>
            <person name="Weitz H."/>
            <person name="Taylor A."/>
            <person name="Grigoriev I.V."/>
            <person name="Nagy L.G."/>
            <person name="Martin F."/>
            <person name="Kauserud H."/>
        </authorList>
    </citation>
    <scope>NUCLEOTIDE SEQUENCE</scope>
    <source>
        <strain evidence="4">9284</strain>
    </source>
</reference>
<keyword evidence="2" id="KW-1133">Transmembrane helix</keyword>
<feature type="compositionally biased region" description="Low complexity" evidence="1">
    <location>
        <begin position="143"/>
        <end position="169"/>
    </location>
</feature>